<evidence type="ECO:0000313" key="1">
    <source>
        <dbReference type="EMBL" id="JAD34956.1"/>
    </source>
</evidence>
<reference evidence="1" key="2">
    <citation type="journal article" date="2015" name="Data Brief">
        <title>Shoot transcriptome of the giant reed, Arundo donax.</title>
        <authorList>
            <person name="Barrero R.A."/>
            <person name="Guerrero F.D."/>
            <person name="Moolhuijzen P."/>
            <person name="Goolsby J.A."/>
            <person name="Tidwell J."/>
            <person name="Bellgard S.E."/>
            <person name="Bellgard M.I."/>
        </authorList>
    </citation>
    <scope>NUCLEOTIDE SEQUENCE</scope>
    <source>
        <tissue evidence="1">Shoot tissue taken approximately 20 cm above the soil surface</tissue>
    </source>
</reference>
<organism evidence="1">
    <name type="scientific">Arundo donax</name>
    <name type="common">Giant reed</name>
    <name type="synonym">Donax arundinaceus</name>
    <dbReference type="NCBI Taxonomy" id="35708"/>
    <lineage>
        <taxon>Eukaryota</taxon>
        <taxon>Viridiplantae</taxon>
        <taxon>Streptophyta</taxon>
        <taxon>Embryophyta</taxon>
        <taxon>Tracheophyta</taxon>
        <taxon>Spermatophyta</taxon>
        <taxon>Magnoliopsida</taxon>
        <taxon>Liliopsida</taxon>
        <taxon>Poales</taxon>
        <taxon>Poaceae</taxon>
        <taxon>PACMAD clade</taxon>
        <taxon>Arundinoideae</taxon>
        <taxon>Arundineae</taxon>
        <taxon>Arundo</taxon>
    </lineage>
</organism>
<proteinExistence type="predicted"/>
<name>A0A0A8Z824_ARUDO</name>
<dbReference type="AlphaFoldDB" id="A0A0A8Z824"/>
<sequence>MILDCIHNITCFCLVFPRVHFIPVDNHHHTVFTLLLRSIRRIMFSRVSWSM</sequence>
<protein>
    <submittedName>
        <fullName evidence="1">Uncharacterized protein</fullName>
    </submittedName>
</protein>
<dbReference type="EMBL" id="GBRH01262939">
    <property type="protein sequence ID" value="JAD34956.1"/>
    <property type="molecule type" value="Transcribed_RNA"/>
</dbReference>
<reference evidence="1" key="1">
    <citation type="submission" date="2014-09" db="EMBL/GenBank/DDBJ databases">
        <authorList>
            <person name="Magalhaes I.L.F."/>
            <person name="Oliveira U."/>
            <person name="Santos F.R."/>
            <person name="Vidigal T.H.D.A."/>
            <person name="Brescovit A.D."/>
            <person name="Santos A.J."/>
        </authorList>
    </citation>
    <scope>NUCLEOTIDE SEQUENCE</scope>
    <source>
        <tissue evidence="1">Shoot tissue taken approximately 20 cm above the soil surface</tissue>
    </source>
</reference>
<accession>A0A0A8Z824</accession>